<evidence type="ECO:0000313" key="3">
    <source>
        <dbReference type="Proteomes" id="UP001151760"/>
    </source>
</evidence>
<evidence type="ECO:0008006" key="4">
    <source>
        <dbReference type="Google" id="ProtNLM"/>
    </source>
</evidence>
<dbReference type="EMBL" id="BQNB010015471">
    <property type="protein sequence ID" value="GJT40424.1"/>
    <property type="molecule type" value="Genomic_DNA"/>
</dbReference>
<feature type="compositionally biased region" description="Polar residues" evidence="1">
    <location>
        <begin position="519"/>
        <end position="533"/>
    </location>
</feature>
<proteinExistence type="predicted"/>
<keyword evidence="3" id="KW-1185">Reference proteome</keyword>
<feature type="compositionally biased region" description="Polar residues" evidence="1">
    <location>
        <begin position="543"/>
        <end position="552"/>
    </location>
</feature>
<protein>
    <recommendedName>
        <fullName evidence="4">Retrovirus-related Pol polyprotein from transposon TNT 1-94</fullName>
    </recommendedName>
</protein>
<organism evidence="2 3">
    <name type="scientific">Tanacetum coccineum</name>
    <dbReference type="NCBI Taxonomy" id="301880"/>
    <lineage>
        <taxon>Eukaryota</taxon>
        <taxon>Viridiplantae</taxon>
        <taxon>Streptophyta</taxon>
        <taxon>Embryophyta</taxon>
        <taxon>Tracheophyta</taxon>
        <taxon>Spermatophyta</taxon>
        <taxon>Magnoliopsida</taxon>
        <taxon>eudicotyledons</taxon>
        <taxon>Gunneridae</taxon>
        <taxon>Pentapetalae</taxon>
        <taxon>asterids</taxon>
        <taxon>campanulids</taxon>
        <taxon>Asterales</taxon>
        <taxon>Asteraceae</taxon>
        <taxon>Asteroideae</taxon>
        <taxon>Anthemideae</taxon>
        <taxon>Anthemidinae</taxon>
        <taxon>Tanacetum</taxon>
    </lineage>
</organism>
<reference evidence="2" key="1">
    <citation type="journal article" date="2022" name="Int. J. Mol. Sci.">
        <title>Draft Genome of Tanacetum Coccineum: Genomic Comparison of Closely Related Tanacetum-Family Plants.</title>
        <authorList>
            <person name="Yamashiro T."/>
            <person name="Shiraishi A."/>
            <person name="Nakayama K."/>
            <person name="Satake H."/>
        </authorList>
    </citation>
    <scope>NUCLEOTIDE SEQUENCE</scope>
</reference>
<accession>A0ABQ5DTQ3</accession>
<gene>
    <name evidence="2" type="ORF">Tco_0940289</name>
</gene>
<feature type="region of interest" description="Disordered" evidence="1">
    <location>
        <begin position="462"/>
        <end position="552"/>
    </location>
</feature>
<evidence type="ECO:0000256" key="1">
    <source>
        <dbReference type="SAM" id="MobiDB-lite"/>
    </source>
</evidence>
<dbReference type="Proteomes" id="UP001151760">
    <property type="component" value="Unassembled WGS sequence"/>
</dbReference>
<name>A0ABQ5DTQ3_9ASTR</name>
<comment type="caution">
    <text evidence="2">The sequence shown here is derived from an EMBL/GenBank/DDBJ whole genome shotgun (WGS) entry which is preliminary data.</text>
</comment>
<reference evidence="2" key="2">
    <citation type="submission" date="2022-01" db="EMBL/GenBank/DDBJ databases">
        <authorList>
            <person name="Yamashiro T."/>
            <person name="Shiraishi A."/>
            <person name="Satake H."/>
            <person name="Nakayama K."/>
        </authorList>
    </citation>
    <scope>NUCLEOTIDE SEQUENCE</scope>
</reference>
<evidence type="ECO:0000313" key="2">
    <source>
        <dbReference type="EMBL" id="GJT40424.1"/>
    </source>
</evidence>
<feature type="compositionally biased region" description="Polar residues" evidence="1">
    <location>
        <begin position="469"/>
        <end position="487"/>
    </location>
</feature>
<feature type="compositionally biased region" description="Basic and acidic residues" evidence="1">
    <location>
        <begin position="488"/>
        <end position="503"/>
    </location>
</feature>
<dbReference type="Pfam" id="PF14223">
    <property type="entry name" value="Retrotran_gag_2"/>
    <property type="match status" value="1"/>
</dbReference>
<sequence length="552" mass="62941">MIAENIKHEAQWTSDERKAANLDQRLKSLIMSVPPDDQMNSIVNSLTAKAAWDDLILYHEGPSDVKENRVMDLKLCYNTFKHKEGENLTQTFTRYKSLMNESLNDGVILSKLEINTGFVNSLPIKWLSFCQRDKRKALTTATPLSTAFFSNSIIHDYQDSPDDEEDMRSSHFAKDCFSKTSIPSYASPFHNKQNLTSNFQHQKPEIRPTKDFEAKYREIKARLYPLSTEGSSSKETKATKDMNKGIIAEVYDWDEEEVSSDEDDMMNVKVLMALAKDEDAINDNAVAKESACNGEWVNIIIKKVQTLFQLEDKDEIKFVLDYFCIDLNYVEEQRMNLLDKYWYIIQELNESKYKLIELQQVKLNLLTLQHLNTEALKENQSLRKKLKETTDITKSWLRNSDRLNQCISKQIPAQKRKILGVEGSSRSEQHELVFVRSSIEEGNTIPAVERPWLTEAEGFILPNHDTGRTLPSKSQTNVEISAPFESSATKDDSDKEGSAERPTLHPQKLVSAKPLTGPKSVQSIIKSNTNPNAATPKHVKIDISQNSSASFK</sequence>